<gene>
    <name evidence="2" type="ORF">B0T17DRAFT_381486</name>
</gene>
<organism evidence="2 3">
    <name type="scientific">Bombardia bombarda</name>
    <dbReference type="NCBI Taxonomy" id="252184"/>
    <lineage>
        <taxon>Eukaryota</taxon>
        <taxon>Fungi</taxon>
        <taxon>Dikarya</taxon>
        <taxon>Ascomycota</taxon>
        <taxon>Pezizomycotina</taxon>
        <taxon>Sordariomycetes</taxon>
        <taxon>Sordariomycetidae</taxon>
        <taxon>Sordariales</taxon>
        <taxon>Lasiosphaeriaceae</taxon>
        <taxon>Bombardia</taxon>
    </lineage>
</organism>
<feature type="chain" id="PRO_5041440383" evidence="1">
    <location>
        <begin position="21"/>
        <end position="221"/>
    </location>
</feature>
<feature type="signal peptide" evidence="1">
    <location>
        <begin position="1"/>
        <end position="20"/>
    </location>
</feature>
<proteinExistence type="predicted"/>
<protein>
    <submittedName>
        <fullName evidence="2">Uncharacterized protein</fullName>
    </submittedName>
</protein>
<dbReference type="AlphaFoldDB" id="A0AA39WH43"/>
<evidence type="ECO:0000256" key="1">
    <source>
        <dbReference type="SAM" id="SignalP"/>
    </source>
</evidence>
<accession>A0AA39WH43</accession>
<comment type="caution">
    <text evidence="2">The sequence shown here is derived from an EMBL/GenBank/DDBJ whole genome shotgun (WGS) entry which is preliminary data.</text>
</comment>
<dbReference type="EMBL" id="JAULSR010000007">
    <property type="protein sequence ID" value="KAK0615240.1"/>
    <property type="molecule type" value="Genomic_DNA"/>
</dbReference>
<evidence type="ECO:0000313" key="2">
    <source>
        <dbReference type="EMBL" id="KAK0615240.1"/>
    </source>
</evidence>
<name>A0AA39WH43_9PEZI</name>
<keyword evidence="1" id="KW-0732">Signal</keyword>
<dbReference type="Proteomes" id="UP001174934">
    <property type="component" value="Unassembled WGS sequence"/>
</dbReference>
<keyword evidence="3" id="KW-1185">Reference proteome</keyword>
<sequence>MAAVFFLRLLLMAFASFAMAAALAMSSSSSAGNTNNEGLVAREFRLPDGSLATILENRNLDFTPVDSQKDKPIQRDESLPYVPAAAADASYCNKTYPFPYKTYTNLDAATFLDCLNLAEAYEPYGSIKGFWTIDPSKLPGHLVTVATLRTCSFRLFLVGPPEPETVRFDTIDLYYYIRLHRELAVKGRLDIEGWVQCSFNGKKSTTVWSASNEPMAPVLSG</sequence>
<evidence type="ECO:0000313" key="3">
    <source>
        <dbReference type="Proteomes" id="UP001174934"/>
    </source>
</evidence>
<reference evidence="2" key="1">
    <citation type="submission" date="2023-06" db="EMBL/GenBank/DDBJ databases">
        <title>Genome-scale phylogeny and comparative genomics of the fungal order Sordariales.</title>
        <authorList>
            <consortium name="Lawrence Berkeley National Laboratory"/>
            <person name="Hensen N."/>
            <person name="Bonometti L."/>
            <person name="Westerberg I."/>
            <person name="Brannstrom I.O."/>
            <person name="Guillou S."/>
            <person name="Cros-Aarteil S."/>
            <person name="Calhoun S."/>
            <person name="Haridas S."/>
            <person name="Kuo A."/>
            <person name="Mondo S."/>
            <person name="Pangilinan J."/>
            <person name="Riley R."/>
            <person name="LaButti K."/>
            <person name="Andreopoulos B."/>
            <person name="Lipzen A."/>
            <person name="Chen C."/>
            <person name="Yanf M."/>
            <person name="Daum C."/>
            <person name="Ng V."/>
            <person name="Clum A."/>
            <person name="Steindorff A."/>
            <person name="Ohm R."/>
            <person name="Martin F."/>
            <person name="Silar P."/>
            <person name="Natvig D."/>
            <person name="Lalanne C."/>
            <person name="Gautier V."/>
            <person name="Ament-velasquez S.L."/>
            <person name="Kruys A."/>
            <person name="Hutchinson M.I."/>
            <person name="Powell A.J."/>
            <person name="Barry K."/>
            <person name="Miller A.N."/>
            <person name="Grigoriev I.V."/>
            <person name="Debuchy R."/>
            <person name="Gladieux P."/>
            <person name="Thoren M.H."/>
            <person name="Johannesson H."/>
        </authorList>
    </citation>
    <scope>NUCLEOTIDE SEQUENCE</scope>
    <source>
        <strain evidence="2">SMH3391-2</strain>
    </source>
</reference>